<dbReference type="PANTHER" id="PTHR12526">
    <property type="entry name" value="GLYCOSYLTRANSFERASE"/>
    <property type="match status" value="1"/>
</dbReference>
<keyword evidence="6" id="KW-1185">Reference proteome</keyword>
<dbReference type="EMBL" id="WJBU01000006">
    <property type="protein sequence ID" value="MRD47221.1"/>
    <property type="molecule type" value="Genomic_DNA"/>
</dbReference>
<keyword evidence="2 5" id="KW-0808">Transferase</keyword>
<dbReference type="RefSeq" id="WP_153584538.1">
    <property type="nucleotide sequence ID" value="NZ_WJBU01000006.1"/>
</dbReference>
<dbReference type="GO" id="GO:0016757">
    <property type="term" value="F:glycosyltransferase activity"/>
    <property type="evidence" value="ECO:0007669"/>
    <property type="project" value="UniProtKB-KW"/>
</dbReference>
<dbReference type="Proteomes" id="UP000487350">
    <property type="component" value="Unassembled WGS sequence"/>
</dbReference>
<keyword evidence="1" id="KW-0328">Glycosyltransferase</keyword>
<evidence type="ECO:0000313" key="6">
    <source>
        <dbReference type="Proteomes" id="UP000487350"/>
    </source>
</evidence>
<accession>A0A844B9L4</accession>
<reference evidence="5 6" key="1">
    <citation type="submission" date="2019-11" db="EMBL/GenBank/DDBJ databases">
        <title>Caenimonas koreensis gen. nov., sp. nov., isolated from activated sludge.</title>
        <authorList>
            <person name="Seung H.R."/>
        </authorList>
    </citation>
    <scope>NUCLEOTIDE SEQUENCE [LARGE SCALE GENOMIC DNA]</scope>
    <source>
        <strain evidence="5 6">EMB320</strain>
    </source>
</reference>
<dbReference type="OrthoDB" id="433681at2"/>
<dbReference type="InterPro" id="IPR028098">
    <property type="entry name" value="Glyco_trans_4-like_N"/>
</dbReference>
<dbReference type="PANTHER" id="PTHR12526:SF510">
    <property type="entry name" value="D-INOSITOL 3-PHOSPHATE GLYCOSYLTRANSFERASE"/>
    <property type="match status" value="1"/>
</dbReference>
<dbReference type="AlphaFoldDB" id="A0A844B9L4"/>
<proteinExistence type="predicted"/>
<sequence>MTGTNMRVLMVTRETAPDKRYGLGRSLTPMVEELQARGIDTRYYCQDDLTPAQLQWRDALWQRISKWRGLRGRADRLALARAWIERLQVGTAAGRIAIAEGYTHVHAHDPWLAAGVSHALSKQANSVRWGLTEHGFGSYSVATQLDGLDQGPLTQWLLRRIEKKVLARADWIIAPTKACLTELARELRVGGIPRHWHEVPHAKPAIAPRDDASRLASRDRLNWAPDELVVVSVGRLVPLKCFDRLIAACAKASVAHIRLAILGGGDPAELQAVAAQNGLAGRVEFAFVDDVTPYLHGADIYVSASSTESFGLANLEALCAGLPSICSPVGGVPEVVGDGAWLVPNDIASLAKAIASLAGDAALRHDSAHRALARAASWPTVQDITQRYVDIYQAALRNTHG</sequence>
<dbReference type="Pfam" id="PF13439">
    <property type="entry name" value="Glyco_transf_4"/>
    <property type="match status" value="1"/>
</dbReference>
<gene>
    <name evidence="5" type="ORF">GHT07_08015</name>
</gene>
<dbReference type="Pfam" id="PF00534">
    <property type="entry name" value="Glycos_transf_1"/>
    <property type="match status" value="1"/>
</dbReference>
<feature type="domain" description="Glycosyl transferase family 1" evidence="3">
    <location>
        <begin position="217"/>
        <end position="368"/>
    </location>
</feature>
<organism evidence="5 6">
    <name type="scientific">Caenimonas koreensis DSM 17982</name>
    <dbReference type="NCBI Taxonomy" id="1121255"/>
    <lineage>
        <taxon>Bacteria</taxon>
        <taxon>Pseudomonadati</taxon>
        <taxon>Pseudomonadota</taxon>
        <taxon>Betaproteobacteria</taxon>
        <taxon>Burkholderiales</taxon>
        <taxon>Comamonadaceae</taxon>
        <taxon>Caenimonas</taxon>
    </lineage>
</organism>
<evidence type="ECO:0000259" key="3">
    <source>
        <dbReference type="Pfam" id="PF00534"/>
    </source>
</evidence>
<feature type="domain" description="Glycosyltransferase subfamily 4-like N-terminal" evidence="4">
    <location>
        <begin position="22"/>
        <end position="189"/>
    </location>
</feature>
<dbReference type="Gene3D" id="3.40.50.2000">
    <property type="entry name" value="Glycogen Phosphorylase B"/>
    <property type="match status" value="2"/>
</dbReference>
<dbReference type="SUPFAM" id="SSF53756">
    <property type="entry name" value="UDP-Glycosyltransferase/glycogen phosphorylase"/>
    <property type="match status" value="1"/>
</dbReference>
<protein>
    <submittedName>
        <fullName evidence="5">Glycosyltransferase</fullName>
    </submittedName>
</protein>
<dbReference type="CDD" id="cd03801">
    <property type="entry name" value="GT4_PimA-like"/>
    <property type="match status" value="1"/>
</dbReference>
<evidence type="ECO:0000313" key="5">
    <source>
        <dbReference type="EMBL" id="MRD47221.1"/>
    </source>
</evidence>
<evidence type="ECO:0000259" key="4">
    <source>
        <dbReference type="Pfam" id="PF13439"/>
    </source>
</evidence>
<name>A0A844B9L4_9BURK</name>
<evidence type="ECO:0000256" key="2">
    <source>
        <dbReference type="ARBA" id="ARBA00022679"/>
    </source>
</evidence>
<dbReference type="InterPro" id="IPR001296">
    <property type="entry name" value="Glyco_trans_1"/>
</dbReference>
<evidence type="ECO:0000256" key="1">
    <source>
        <dbReference type="ARBA" id="ARBA00022676"/>
    </source>
</evidence>
<comment type="caution">
    <text evidence="5">The sequence shown here is derived from an EMBL/GenBank/DDBJ whole genome shotgun (WGS) entry which is preliminary data.</text>
</comment>